<keyword evidence="3" id="KW-0347">Helicase</keyword>
<evidence type="ECO:0000259" key="6">
    <source>
        <dbReference type="Pfam" id="PF00176"/>
    </source>
</evidence>
<feature type="compositionally biased region" description="Polar residues" evidence="5">
    <location>
        <begin position="35"/>
        <end position="45"/>
    </location>
</feature>
<dbReference type="Gene3D" id="3.40.50.300">
    <property type="entry name" value="P-loop containing nucleotide triphosphate hydrolases"/>
    <property type="match status" value="1"/>
</dbReference>
<dbReference type="STRING" id="644358.A0A0C4E6X4"/>
<dbReference type="InterPro" id="IPR027417">
    <property type="entry name" value="P-loop_NTPase"/>
</dbReference>
<evidence type="ECO:0000256" key="2">
    <source>
        <dbReference type="ARBA" id="ARBA00022801"/>
    </source>
</evidence>
<keyword evidence="2" id="KW-0378">Hydrolase</keyword>
<sequence length="1366" mass="153235">MAPEKRKGAKNSEFGSPEPKRRATDVAGDAILRDTNGSGDESAATQDADDVMAGGAPPDADGVEAEIAALDESHPRPENLGDTDDGVVHAALEDTAEGTIEGTAPQCTLYLDADKKQEVTLSLLPKPSYQDVKFGDSLDDIEKWEKLKKSKLGKNSGIVFKHRLPLNAGFINLLSIPGFKKPRWHPSDDDCWRFKARDPRMVTQEEAYTDSQKKAEKYSIPGLTLAYAIDAAKVTAFDTVCVTGYPSVKALVSHTDTEVADIFSPLATWRRSDQGRATDSFASVFVEIPKLFRDPDKASLMDAIAEAIAEGSLPGPPLILRGDFPNTEELTEEKRAEPHRIATIVVTLFTYLLKLTTGKPGMLRYSRKLSGPGVYGGFAADDWRRALAHLLFFLLHRKDRILDFEPVTQKKKDWKLYGYRPRVFATEEEQHSAADKETANHQLCLHGIQKFFPPAWKYHKPKDLDRVYRNQLALIAPDAFRRYEPFNLKKARLPPSTFVPVDISSVVPPITPLAVREVIEALYREGRFKRPRKVFGVESQDRLTKMSVGGGGLVEFMAAQGALMERQLTQEPRRPGETAREARERIRLSTENCFHRSEMLSRGHPFTNMSDAELIIAFSKAYGKYNHVLPDTLGSNGAAHALDQEELSRTYSWGNLSTDGKQGKSLMYHQAVDAQVMHMQERTPAKFVILANDPGTGKTFTYLANVVLGYEQMKRDKQAGKEIHAAPTLLLVEPRLLAQTFREAYQNFRTKLILYCLYASPGGRDADEARASATLDLGQWNAKVAAWVADYGNPEHARVVVVSTYYTLSHRFTTSYDVSEGMEMVEAASEYDRAIWGARDRKPEEQHASEALNDVDYIRSHKSIPLWKRFRKATPQTTRAHKAIQLMLSGREIRFSRVIADEGQILRDPMSSAHRIFHLLPADVKCIVTATPTQNGISNIYGLLLLFWAHAQLPISVPESVLENPRVLMAPNYAHPRSGPGSFYDPEMPEDMKSGLEEMESRGFMIYCLHPDLVSLVSDDPRWSDVAQFIFKQADALIIRRGMTTPLRLPDGTVTYPGQNIPPQSIVTEHLAYCLEANGVTRDSEDLLKNRILQDPDDDDVDWESGSSDEEIDDSEDYGGHEGLDDNESLDDSEDPDDDMDPDDQECSDDSEDFEDNQGSGSPVDRSARVVKYRGINEGVEYDNSMTVALIRCLTFIASSRYSGFMMRTRTPVTEMPTQSLRDGIRAFEEGVLDTELLQTARKDCKKMLHNARVTHCGIEVVASVRQHSLDGPLSWIYCCWNQNRNLIPPLERVPMLYFSLAESPIATRILEIVLDKKKERKRTLILLGSPWDQIFVENILRKASLKVAGIYSQMSMATRERVLED</sequence>
<keyword evidence="4" id="KW-0067">ATP-binding</keyword>
<dbReference type="eggNOG" id="ENOG502T4TU">
    <property type="taxonomic scope" value="Eukaryota"/>
</dbReference>
<feature type="compositionally biased region" description="Acidic residues" evidence="5">
    <location>
        <begin position="1095"/>
        <end position="1117"/>
    </location>
</feature>
<reference evidence="7" key="3">
    <citation type="submission" date="2011-03" db="EMBL/GenBank/DDBJ databases">
        <title>Annotation of Magnaporthe poae ATCC 64411.</title>
        <authorList>
            <person name="Ma L.-J."/>
            <person name="Dead R."/>
            <person name="Young S.K."/>
            <person name="Zeng Q."/>
            <person name="Gargeya S."/>
            <person name="Fitzgerald M."/>
            <person name="Haas B."/>
            <person name="Abouelleil A."/>
            <person name="Alvarado L."/>
            <person name="Arachchi H.M."/>
            <person name="Berlin A."/>
            <person name="Brown A."/>
            <person name="Chapman S.B."/>
            <person name="Chen Z."/>
            <person name="Dunbar C."/>
            <person name="Freedman E."/>
            <person name="Gearin G."/>
            <person name="Gellesch M."/>
            <person name="Goldberg J."/>
            <person name="Griggs A."/>
            <person name="Gujja S."/>
            <person name="Heiman D."/>
            <person name="Howarth C."/>
            <person name="Larson L."/>
            <person name="Lui A."/>
            <person name="MacDonald P.J.P."/>
            <person name="Mehta T."/>
            <person name="Montmayeur A."/>
            <person name="Murphy C."/>
            <person name="Neiman D."/>
            <person name="Pearson M."/>
            <person name="Priest M."/>
            <person name="Roberts A."/>
            <person name="Saif S."/>
            <person name="Shea T."/>
            <person name="Shenoy N."/>
            <person name="Sisk P."/>
            <person name="Stolte C."/>
            <person name="Sykes S."/>
            <person name="Yandava C."/>
            <person name="Wortman J."/>
            <person name="Nusbaum C."/>
            <person name="Birren B."/>
        </authorList>
    </citation>
    <scope>NUCLEOTIDE SEQUENCE</scope>
    <source>
        <strain evidence="7">ATCC 64411</strain>
    </source>
</reference>
<evidence type="ECO:0000313" key="7">
    <source>
        <dbReference type="EMBL" id="KLU89299.1"/>
    </source>
</evidence>
<dbReference type="GO" id="GO:0006281">
    <property type="term" value="P:DNA repair"/>
    <property type="evidence" value="ECO:0007669"/>
    <property type="project" value="TreeGrafter"/>
</dbReference>
<dbReference type="PANTHER" id="PTHR45626">
    <property type="entry name" value="TRANSCRIPTION TERMINATION FACTOR 2-RELATED"/>
    <property type="match status" value="1"/>
</dbReference>
<organism evidence="8 9">
    <name type="scientific">Magnaporthiopsis poae (strain ATCC 64411 / 73-15)</name>
    <name type="common">Kentucky bluegrass fungus</name>
    <name type="synonym">Magnaporthe poae</name>
    <dbReference type="NCBI Taxonomy" id="644358"/>
    <lineage>
        <taxon>Eukaryota</taxon>
        <taxon>Fungi</taxon>
        <taxon>Dikarya</taxon>
        <taxon>Ascomycota</taxon>
        <taxon>Pezizomycotina</taxon>
        <taxon>Sordariomycetes</taxon>
        <taxon>Sordariomycetidae</taxon>
        <taxon>Magnaporthales</taxon>
        <taxon>Magnaporthaceae</taxon>
        <taxon>Magnaporthiopsis</taxon>
    </lineage>
</organism>
<dbReference type="SUPFAM" id="SSF52540">
    <property type="entry name" value="P-loop containing nucleoside triphosphate hydrolases"/>
    <property type="match status" value="2"/>
</dbReference>
<dbReference type="Pfam" id="PF00176">
    <property type="entry name" value="SNF2-rel_dom"/>
    <property type="match status" value="1"/>
</dbReference>
<evidence type="ECO:0000256" key="5">
    <source>
        <dbReference type="SAM" id="MobiDB-lite"/>
    </source>
</evidence>
<dbReference type="PANTHER" id="PTHR45626:SF17">
    <property type="entry name" value="HELICASE-LIKE TRANSCRIPTION FACTOR"/>
    <property type="match status" value="1"/>
</dbReference>
<dbReference type="VEuPathDB" id="FungiDB:MAPG_08273"/>
<dbReference type="EnsemblFungi" id="MAPG_08273T0">
    <property type="protein sequence ID" value="MAPG_08273T0"/>
    <property type="gene ID" value="MAPG_08273"/>
</dbReference>
<dbReference type="InterPro" id="IPR050628">
    <property type="entry name" value="SNF2_RAD54_helicase_TF"/>
</dbReference>
<dbReference type="GO" id="GO:0008094">
    <property type="term" value="F:ATP-dependent activity, acting on DNA"/>
    <property type="evidence" value="ECO:0007669"/>
    <property type="project" value="TreeGrafter"/>
</dbReference>
<protein>
    <recommendedName>
        <fullName evidence="6">SNF2 N-terminal domain-containing protein</fullName>
    </recommendedName>
</protein>
<name>A0A0C4E6X4_MAGP6</name>
<dbReference type="GO" id="GO:0004386">
    <property type="term" value="F:helicase activity"/>
    <property type="evidence" value="ECO:0007669"/>
    <property type="project" value="UniProtKB-KW"/>
</dbReference>
<feature type="region of interest" description="Disordered" evidence="5">
    <location>
        <begin position="1091"/>
        <end position="1166"/>
    </location>
</feature>
<proteinExistence type="predicted"/>
<evidence type="ECO:0000313" key="8">
    <source>
        <dbReference type="EnsemblFungi" id="MAPG_08273T0"/>
    </source>
</evidence>
<dbReference type="OrthoDB" id="4986691at2759"/>
<dbReference type="EMBL" id="ADBL01001994">
    <property type="status" value="NOT_ANNOTATED_CDS"/>
    <property type="molecule type" value="Genomic_DNA"/>
</dbReference>
<dbReference type="GO" id="GO:0005634">
    <property type="term" value="C:nucleus"/>
    <property type="evidence" value="ECO:0007669"/>
    <property type="project" value="TreeGrafter"/>
</dbReference>
<accession>A0A0C4E6X4</accession>
<dbReference type="Proteomes" id="UP000011715">
    <property type="component" value="Unassembled WGS sequence"/>
</dbReference>
<evidence type="ECO:0000256" key="4">
    <source>
        <dbReference type="ARBA" id="ARBA00022840"/>
    </source>
</evidence>
<keyword evidence="1" id="KW-0547">Nucleotide-binding</keyword>
<reference evidence="8" key="4">
    <citation type="journal article" date="2015" name="G3 (Bethesda)">
        <title>Genome sequences of three phytopathogenic species of the Magnaporthaceae family of fungi.</title>
        <authorList>
            <person name="Okagaki L.H."/>
            <person name="Nunes C.C."/>
            <person name="Sailsbery J."/>
            <person name="Clay B."/>
            <person name="Brown D."/>
            <person name="John T."/>
            <person name="Oh Y."/>
            <person name="Young N."/>
            <person name="Fitzgerald M."/>
            <person name="Haas B.J."/>
            <person name="Zeng Q."/>
            <person name="Young S."/>
            <person name="Adiconis X."/>
            <person name="Fan L."/>
            <person name="Levin J.Z."/>
            <person name="Mitchell T.K."/>
            <person name="Okubara P.A."/>
            <person name="Farman M.L."/>
            <person name="Kohn L.M."/>
            <person name="Birren B."/>
            <person name="Ma L.-J."/>
            <person name="Dean R.A."/>
        </authorList>
    </citation>
    <scope>NUCLEOTIDE SEQUENCE</scope>
    <source>
        <strain evidence="8">ATCC 64411 / 73-15</strain>
    </source>
</reference>
<gene>
    <name evidence="7" type="ORF">MAPG_08273</name>
</gene>
<keyword evidence="9" id="KW-1185">Reference proteome</keyword>
<reference evidence="7" key="1">
    <citation type="submission" date="2010-05" db="EMBL/GenBank/DDBJ databases">
        <title>The Genome Sequence of Magnaporthe poae strain ATCC 64411.</title>
        <authorList>
            <consortium name="The Broad Institute Genome Sequencing Platform"/>
            <consortium name="Broad Institute Genome Sequencing Center for Infectious Disease"/>
            <person name="Ma L.-J."/>
            <person name="Dead R."/>
            <person name="Young S."/>
            <person name="Zeng Q."/>
            <person name="Koehrsen M."/>
            <person name="Alvarado L."/>
            <person name="Berlin A."/>
            <person name="Chapman S.B."/>
            <person name="Chen Z."/>
            <person name="Freedman E."/>
            <person name="Gellesch M."/>
            <person name="Goldberg J."/>
            <person name="Griggs A."/>
            <person name="Gujja S."/>
            <person name="Heilman E.R."/>
            <person name="Heiman D."/>
            <person name="Hepburn T."/>
            <person name="Howarth C."/>
            <person name="Jen D."/>
            <person name="Larson L."/>
            <person name="Mehta T."/>
            <person name="Neiman D."/>
            <person name="Pearson M."/>
            <person name="Roberts A."/>
            <person name="Saif S."/>
            <person name="Shea T."/>
            <person name="Shenoy N."/>
            <person name="Sisk P."/>
            <person name="Stolte C."/>
            <person name="Sykes S."/>
            <person name="Walk T."/>
            <person name="White J."/>
            <person name="Yandava C."/>
            <person name="Haas B."/>
            <person name="Nusbaum C."/>
            <person name="Birren B."/>
        </authorList>
    </citation>
    <scope>NUCLEOTIDE SEQUENCE</scope>
    <source>
        <strain evidence="7">ATCC 64411</strain>
    </source>
</reference>
<reference evidence="9" key="2">
    <citation type="submission" date="2010-05" db="EMBL/GenBank/DDBJ databases">
        <title>The genome sequence of Magnaporthe poae strain ATCC 64411.</title>
        <authorList>
            <person name="Ma L.-J."/>
            <person name="Dead R."/>
            <person name="Young S."/>
            <person name="Zeng Q."/>
            <person name="Koehrsen M."/>
            <person name="Alvarado L."/>
            <person name="Berlin A."/>
            <person name="Chapman S.B."/>
            <person name="Chen Z."/>
            <person name="Freedman E."/>
            <person name="Gellesch M."/>
            <person name="Goldberg J."/>
            <person name="Griggs A."/>
            <person name="Gujja S."/>
            <person name="Heilman E.R."/>
            <person name="Heiman D."/>
            <person name="Hepburn T."/>
            <person name="Howarth C."/>
            <person name="Jen D."/>
            <person name="Larson L."/>
            <person name="Mehta T."/>
            <person name="Neiman D."/>
            <person name="Pearson M."/>
            <person name="Roberts A."/>
            <person name="Saif S."/>
            <person name="Shea T."/>
            <person name="Shenoy N."/>
            <person name="Sisk P."/>
            <person name="Stolte C."/>
            <person name="Sykes S."/>
            <person name="Walk T."/>
            <person name="White J."/>
            <person name="Yandava C."/>
            <person name="Haas B."/>
            <person name="Nusbaum C."/>
            <person name="Birren B."/>
        </authorList>
    </citation>
    <scope>NUCLEOTIDE SEQUENCE [LARGE SCALE GENOMIC DNA]</scope>
    <source>
        <strain evidence="9">ATCC 64411 / 73-15</strain>
    </source>
</reference>
<evidence type="ECO:0000256" key="1">
    <source>
        <dbReference type="ARBA" id="ARBA00022741"/>
    </source>
</evidence>
<feature type="domain" description="SNF2 N-terminal" evidence="6">
    <location>
        <begin position="669"/>
        <end position="946"/>
    </location>
</feature>
<reference evidence="8" key="5">
    <citation type="submission" date="2015-06" db="UniProtKB">
        <authorList>
            <consortium name="EnsemblFungi"/>
        </authorList>
    </citation>
    <scope>IDENTIFICATION</scope>
    <source>
        <strain evidence="8">ATCC 64411</strain>
    </source>
</reference>
<dbReference type="InterPro" id="IPR000330">
    <property type="entry name" value="SNF2_N"/>
</dbReference>
<dbReference type="GO" id="GO:0005524">
    <property type="term" value="F:ATP binding"/>
    <property type="evidence" value="ECO:0007669"/>
    <property type="project" value="UniProtKB-KW"/>
</dbReference>
<feature type="compositionally biased region" description="Acidic residues" evidence="5">
    <location>
        <begin position="1125"/>
        <end position="1156"/>
    </location>
</feature>
<dbReference type="GO" id="GO:0016787">
    <property type="term" value="F:hydrolase activity"/>
    <property type="evidence" value="ECO:0007669"/>
    <property type="project" value="UniProtKB-KW"/>
</dbReference>
<feature type="region of interest" description="Disordered" evidence="5">
    <location>
        <begin position="1"/>
        <end position="82"/>
    </location>
</feature>
<dbReference type="EMBL" id="GL876972">
    <property type="protein sequence ID" value="KLU89299.1"/>
    <property type="molecule type" value="Genomic_DNA"/>
</dbReference>
<evidence type="ECO:0000313" key="9">
    <source>
        <dbReference type="Proteomes" id="UP000011715"/>
    </source>
</evidence>
<evidence type="ECO:0000256" key="3">
    <source>
        <dbReference type="ARBA" id="ARBA00022806"/>
    </source>
</evidence>